<dbReference type="EMBL" id="JAWDJX010000224">
    <property type="protein sequence ID" value="KAK3045505.1"/>
    <property type="molecule type" value="Genomic_DNA"/>
</dbReference>
<dbReference type="InterPro" id="IPR011990">
    <property type="entry name" value="TPR-like_helical_dom_sf"/>
</dbReference>
<dbReference type="Proteomes" id="UP001271007">
    <property type="component" value="Unassembled WGS sequence"/>
</dbReference>
<name>A0AAJ0D999_9PEZI</name>
<dbReference type="Gene3D" id="1.25.40.10">
    <property type="entry name" value="Tetratricopeptide repeat domain"/>
    <property type="match status" value="1"/>
</dbReference>
<gene>
    <name evidence="1" type="ORF">LTR09_012920</name>
</gene>
<accession>A0AAJ0D999</accession>
<organism evidence="1 2">
    <name type="scientific">Extremus antarcticus</name>
    <dbReference type="NCBI Taxonomy" id="702011"/>
    <lineage>
        <taxon>Eukaryota</taxon>
        <taxon>Fungi</taxon>
        <taxon>Dikarya</taxon>
        <taxon>Ascomycota</taxon>
        <taxon>Pezizomycotina</taxon>
        <taxon>Dothideomycetes</taxon>
        <taxon>Dothideomycetidae</taxon>
        <taxon>Mycosphaerellales</taxon>
        <taxon>Extremaceae</taxon>
        <taxon>Extremus</taxon>
    </lineage>
</organism>
<evidence type="ECO:0000313" key="2">
    <source>
        <dbReference type="Proteomes" id="UP001271007"/>
    </source>
</evidence>
<dbReference type="AlphaFoldDB" id="A0AAJ0D999"/>
<proteinExistence type="predicted"/>
<keyword evidence="2" id="KW-1185">Reference proteome</keyword>
<protein>
    <submittedName>
        <fullName evidence="1">Uncharacterized protein</fullName>
    </submittedName>
</protein>
<comment type="caution">
    <text evidence="1">The sequence shown here is derived from an EMBL/GenBank/DDBJ whole genome shotgun (WGS) entry which is preliminary data.</text>
</comment>
<reference evidence="1" key="1">
    <citation type="submission" date="2023-04" db="EMBL/GenBank/DDBJ databases">
        <title>Black Yeasts Isolated from many extreme environments.</title>
        <authorList>
            <person name="Coleine C."/>
            <person name="Stajich J.E."/>
            <person name="Selbmann L."/>
        </authorList>
    </citation>
    <scope>NUCLEOTIDE SEQUENCE</scope>
    <source>
        <strain evidence="1">CCFEE 5312</strain>
    </source>
</reference>
<evidence type="ECO:0000313" key="1">
    <source>
        <dbReference type="EMBL" id="KAK3045505.1"/>
    </source>
</evidence>
<sequence length="667" mass="74630">MFRRVEQALSSERWPQLAELNNLLALPTQSPRLREYSKPAQRVVAAALQPACLNAQLLRIRNIMIVEVLEIYINDSCSVQTGLQAALKHLPANLHSGHLKSLKNWRNAGAWLIDFFHRVPLGAICMMDKQTSLWGNVIGTCYIDPMVRYCQSLPGFIAHAEKLTPAACQAIRDWASGCGYDLMPDSSLGLLVQKQEKGRALMDTVEPRPHALSNLETRPEFPYYTMEEVVEPNTVVTLDDVALEGRHCTFNKAFASKAKMCVGLDARETSSRALDAKGAEITSSILSPTGRTIERQAASGEELLLSPSPTTLTPMTLLKGVRAGTRLVDKANPFRLCRSPSPPQALLISEHLLRNIKVYFEDCCRKMVFDENESLLSPDGAEFRNDLCTEFDSYCFTATMLKEKGLSVEFGCALSKASALVRDILRAEHPRTLTCFFEVFLHFIQTKLPELAFALRGFVKDMSAEINGKGNPLSQICWLLAELDPASLAPVMAQAWRCTTDTLDGVLGTTHRLAVSVHLDYAKRVTTDRSEEERLLRDRLAQFGGTPKPPPQRLMLNLTHNLNRQERHDEAAEAALELLFVLQNAQRIEPLKPLARSQFSQGKTAEAEKAMREAIQIVVEHWGPQHPWVPEFMIVLEGWLRHWGKEEDANTLRGEIGDLMGQDVIDK</sequence>